<organism evidence="2 3">
    <name type="scientific">Emiliania huxleyi (strain CCMP1516)</name>
    <dbReference type="NCBI Taxonomy" id="280463"/>
    <lineage>
        <taxon>Eukaryota</taxon>
        <taxon>Haptista</taxon>
        <taxon>Haptophyta</taxon>
        <taxon>Prymnesiophyceae</taxon>
        <taxon>Isochrysidales</taxon>
        <taxon>Noelaerhabdaceae</taxon>
        <taxon>Emiliania</taxon>
    </lineage>
</organism>
<dbReference type="HOGENOM" id="CLU_1010454_0_0_1"/>
<evidence type="ECO:0000256" key="1">
    <source>
        <dbReference type="SAM" id="MobiDB-lite"/>
    </source>
</evidence>
<dbReference type="RefSeq" id="XP_005761745.1">
    <property type="nucleotide sequence ID" value="XM_005761688.1"/>
</dbReference>
<feature type="compositionally biased region" description="Low complexity" evidence="1">
    <location>
        <begin position="30"/>
        <end position="40"/>
    </location>
</feature>
<reference evidence="2" key="2">
    <citation type="submission" date="2024-10" db="UniProtKB">
        <authorList>
            <consortium name="EnsemblProtists"/>
        </authorList>
    </citation>
    <scope>IDENTIFICATION</scope>
</reference>
<dbReference type="GeneID" id="17255445"/>
<dbReference type="PaxDb" id="2903-EOD09316"/>
<proteinExistence type="predicted"/>
<accession>A0A0D3IDI1</accession>
<dbReference type="AlphaFoldDB" id="A0A0D3IDI1"/>
<protein>
    <submittedName>
        <fullName evidence="2">Uncharacterized protein</fullName>
    </submittedName>
</protein>
<evidence type="ECO:0000313" key="3">
    <source>
        <dbReference type="Proteomes" id="UP000013827"/>
    </source>
</evidence>
<name>A0A0D3IDI1_EMIH1</name>
<keyword evidence="3" id="KW-1185">Reference proteome</keyword>
<sequence length="301" mass="31970">MSAASSNLVGDARLEDSTVSDDEAETSDGAGAELSEQLSASSLHEDSVPADCAVLWASLDPVRRCIDFYPRAIAQRLEAALGSGEDRCVLGADFFNATVHLPPDGGFCQTTPGQHMGRSGYKAPGFRSACRIVHPRSARTVTLHGRRVQGEWRLLGEWRLAESGDDAEYSFVEVAPAHCMLCREAAEEPCAPLQTWGAADMASSAPAVLRKPVVAVVVVWQWCRGTPERDGDPMRLGDEMWCPYLSDQNTAIEAAFSAGAGAAAARSLRVTFSPGAPTAPPTGLNPHWVRSSGGMVLGTPC</sequence>
<evidence type="ECO:0000313" key="2">
    <source>
        <dbReference type="EnsemblProtists" id="EOD09316"/>
    </source>
</evidence>
<reference evidence="3" key="1">
    <citation type="journal article" date="2013" name="Nature">
        <title>Pan genome of the phytoplankton Emiliania underpins its global distribution.</title>
        <authorList>
            <person name="Read B.A."/>
            <person name="Kegel J."/>
            <person name="Klute M.J."/>
            <person name="Kuo A."/>
            <person name="Lefebvre S.C."/>
            <person name="Maumus F."/>
            <person name="Mayer C."/>
            <person name="Miller J."/>
            <person name="Monier A."/>
            <person name="Salamov A."/>
            <person name="Young J."/>
            <person name="Aguilar M."/>
            <person name="Claverie J.M."/>
            <person name="Frickenhaus S."/>
            <person name="Gonzalez K."/>
            <person name="Herman E.K."/>
            <person name="Lin Y.C."/>
            <person name="Napier J."/>
            <person name="Ogata H."/>
            <person name="Sarno A.F."/>
            <person name="Shmutz J."/>
            <person name="Schroeder D."/>
            <person name="de Vargas C."/>
            <person name="Verret F."/>
            <person name="von Dassow P."/>
            <person name="Valentin K."/>
            <person name="Van de Peer Y."/>
            <person name="Wheeler G."/>
            <person name="Dacks J.B."/>
            <person name="Delwiche C.F."/>
            <person name="Dyhrman S.T."/>
            <person name="Glockner G."/>
            <person name="John U."/>
            <person name="Richards T."/>
            <person name="Worden A.Z."/>
            <person name="Zhang X."/>
            <person name="Grigoriev I.V."/>
            <person name="Allen A.E."/>
            <person name="Bidle K."/>
            <person name="Borodovsky M."/>
            <person name="Bowler C."/>
            <person name="Brownlee C."/>
            <person name="Cock J.M."/>
            <person name="Elias M."/>
            <person name="Gladyshev V.N."/>
            <person name="Groth M."/>
            <person name="Guda C."/>
            <person name="Hadaegh A."/>
            <person name="Iglesias-Rodriguez M.D."/>
            <person name="Jenkins J."/>
            <person name="Jones B.M."/>
            <person name="Lawson T."/>
            <person name="Leese F."/>
            <person name="Lindquist E."/>
            <person name="Lobanov A."/>
            <person name="Lomsadze A."/>
            <person name="Malik S.B."/>
            <person name="Marsh M.E."/>
            <person name="Mackinder L."/>
            <person name="Mock T."/>
            <person name="Mueller-Roeber B."/>
            <person name="Pagarete A."/>
            <person name="Parker M."/>
            <person name="Probert I."/>
            <person name="Quesneville H."/>
            <person name="Raines C."/>
            <person name="Rensing S.A."/>
            <person name="Riano-Pachon D.M."/>
            <person name="Richier S."/>
            <person name="Rokitta S."/>
            <person name="Shiraiwa Y."/>
            <person name="Soanes D.M."/>
            <person name="van der Giezen M."/>
            <person name="Wahlund T.M."/>
            <person name="Williams B."/>
            <person name="Wilson W."/>
            <person name="Wolfe G."/>
            <person name="Wurch L.L."/>
        </authorList>
    </citation>
    <scope>NUCLEOTIDE SEQUENCE</scope>
</reference>
<dbReference type="eggNOG" id="ENOG502SWEU">
    <property type="taxonomic scope" value="Eukaryota"/>
</dbReference>
<dbReference type="EnsemblProtists" id="EOD09316">
    <property type="protein sequence ID" value="EOD09316"/>
    <property type="gene ID" value="EMIHUDRAFT_105677"/>
</dbReference>
<feature type="region of interest" description="Disordered" evidence="1">
    <location>
        <begin position="1"/>
        <end position="40"/>
    </location>
</feature>
<dbReference type="Proteomes" id="UP000013827">
    <property type="component" value="Unassembled WGS sequence"/>
</dbReference>
<dbReference type="KEGG" id="ehx:EMIHUDRAFT_105677"/>